<proteinExistence type="predicted"/>
<organism evidence="1 2">
    <name type="scientific">Zalaria obscura</name>
    <dbReference type="NCBI Taxonomy" id="2024903"/>
    <lineage>
        <taxon>Eukaryota</taxon>
        <taxon>Fungi</taxon>
        <taxon>Dikarya</taxon>
        <taxon>Ascomycota</taxon>
        <taxon>Pezizomycotina</taxon>
        <taxon>Dothideomycetes</taxon>
        <taxon>Dothideomycetidae</taxon>
        <taxon>Dothideales</taxon>
        <taxon>Zalariaceae</taxon>
        <taxon>Zalaria</taxon>
    </lineage>
</organism>
<comment type="caution">
    <text evidence="1">The sequence shown here is derived from an EMBL/GenBank/DDBJ whole genome shotgun (WGS) entry which is preliminary data.</text>
</comment>
<accession>A0ACC3SPQ4</accession>
<reference evidence="1" key="1">
    <citation type="submission" date="2024-02" db="EMBL/GenBank/DDBJ databases">
        <title>Metagenome Assembled Genome of Zalaria obscura JY119.</title>
        <authorList>
            <person name="Vighnesh L."/>
            <person name="Jagadeeshwari U."/>
            <person name="Venkata Ramana C."/>
            <person name="Sasikala C."/>
        </authorList>
    </citation>
    <scope>NUCLEOTIDE SEQUENCE</scope>
    <source>
        <strain evidence="1">JY119</strain>
    </source>
</reference>
<keyword evidence="2" id="KW-1185">Reference proteome</keyword>
<protein>
    <submittedName>
        <fullName evidence="1">Uncharacterized protein</fullName>
    </submittedName>
</protein>
<name>A0ACC3SPQ4_9PEZI</name>
<dbReference type="Proteomes" id="UP001320706">
    <property type="component" value="Unassembled WGS sequence"/>
</dbReference>
<evidence type="ECO:0000313" key="1">
    <source>
        <dbReference type="EMBL" id="KAK8219640.1"/>
    </source>
</evidence>
<gene>
    <name evidence="1" type="ORF">M8818_000614</name>
</gene>
<evidence type="ECO:0000313" key="2">
    <source>
        <dbReference type="Proteomes" id="UP001320706"/>
    </source>
</evidence>
<dbReference type="EMBL" id="JAMKPW020000003">
    <property type="protein sequence ID" value="KAK8219640.1"/>
    <property type="molecule type" value="Genomic_DNA"/>
</dbReference>
<sequence>MDGNRSSLLVQRAISLNPDLEQVRINYVDCLPAPGQQQRGIIILIHGFPQTSYQFRHVITPLSRADYRVIAPDYRGAGQSSKPSSDFTKATMAKDIFTLVHERLNVTSPVHLVGHDIGGMIAHAYAVQYPLHVASITWGECPLPGTASYDKDKTLVQQFHFLFQAVPDLPVALVTGRESIYIKHFFDKISYNTGAISDADVEHYVTAYSQPGALRCAFAVYAAFEEDKAQNLRWLAEKGKSSVPALAFSGAKSRHAEEAEGMVREMYQDVEVALVEESGHYLAEENPTDFVEKVLGFVAKHTLG</sequence>